<dbReference type="InterPro" id="IPR052189">
    <property type="entry name" value="L-asp_N-monooxygenase_NS-form"/>
</dbReference>
<evidence type="ECO:0000313" key="3">
    <source>
        <dbReference type="Proteomes" id="UP000478571"/>
    </source>
</evidence>
<dbReference type="InterPro" id="IPR038732">
    <property type="entry name" value="HpyO/CreE_NAD-binding"/>
</dbReference>
<comment type="caution">
    <text evidence="2">The sequence shown here is derived from an EMBL/GenBank/DDBJ whole genome shotgun (WGS) entry which is preliminary data.</text>
</comment>
<dbReference type="SUPFAM" id="SSF51905">
    <property type="entry name" value="FAD/NAD(P)-binding domain"/>
    <property type="match status" value="1"/>
</dbReference>
<protein>
    <recommendedName>
        <fullName evidence="1">FAD-dependent urate hydroxylase HpyO/Asp monooxygenase CreE-like FAD/NAD(P)-binding domain-containing protein</fullName>
    </recommendedName>
</protein>
<evidence type="ECO:0000313" key="2">
    <source>
        <dbReference type="EMBL" id="MYM60918.1"/>
    </source>
</evidence>
<organism evidence="2 3">
    <name type="scientific">Vibrio tetraodonis subsp. pristinus</name>
    <dbReference type="NCBI Taxonomy" id="2695891"/>
    <lineage>
        <taxon>Bacteria</taxon>
        <taxon>Pseudomonadati</taxon>
        <taxon>Pseudomonadota</taxon>
        <taxon>Gammaproteobacteria</taxon>
        <taxon>Vibrionales</taxon>
        <taxon>Vibrionaceae</taxon>
        <taxon>Vibrio</taxon>
    </lineage>
</organism>
<name>A0A6L8LXS6_9VIBR</name>
<dbReference type="Proteomes" id="UP000478571">
    <property type="component" value="Unassembled WGS sequence"/>
</dbReference>
<keyword evidence="3" id="KW-1185">Reference proteome</keyword>
<feature type="domain" description="FAD-dependent urate hydroxylase HpyO/Asp monooxygenase CreE-like FAD/NAD(P)-binding" evidence="1">
    <location>
        <begin position="6"/>
        <end position="145"/>
    </location>
</feature>
<dbReference type="EMBL" id="WWEU01000007">
    <property type="protein sequence ID" value="MYM60918.1"/>
    <property type="molecule type" value="Genomic_DNA"/>
</dbReference>
<sequence>MNTIGIIGSGAGCIAILKSLCKHNVCNLKICIFSEDHSQVGYAYKKAPDFFIMNTRLDSLTQFDEIISVQKWLQSHNYFFSDDDYIPRSVYGKYLQDVKEILFLQLENNSCVLELIEKADYIDNAGKIVSDGKKYNVDTTIVSIGFGSDLLNDRLFSAIQSCDSSRPIKIYGSGLTAIDLILYAHSMHPNTSIECVSYSGRFPRVRSQFKSGEGSLFEGFSTGNFGLSNIIKNFNSLLKDDIEKSIIYDEKFSLIDEIRYCESNIPEWQKVIYSSTPSYCKVYQSLRKKEQLLIHKIKSQIIENRAMFPLKNARKVWNLINNKQLKISKGYYSGEPSTGNEFLAFNTTKTTPFLTFSKLPKHDITGVNVDNNCKVIDSRNIYCLGPLTNGSRFFTEATSLTVRDASIIVDNILMQHGHI</sequence>
<dbReference type="AlphaFoldDB" id="A0A6L8LXS6"/>
<gene>
    <name evidence="2" type="ORF">GTG28_16950</name>
</gene>
<dbReference type="PANTHER" id="PTHR40254">
    <property type="entry name" value="BLR0577 PROTEIN"/>
    <property type="match status" value="1"/>
</dbReference>
<dbReference type="RefSeq" id="WP_160931970.1">
    <property type="nucleotide sequence ID" value="NZ_WWEU01000007.1"/>
</dbReference>
<dbReference type="Pfam" id="PF13454">
    <property type="entry name" value="NAD_binding_9"/>
    <property type="match status" value="1"/>
</dbReference>
<reference evidence="2 3" key="1">
    <citation type="submission" date="2020-01" db="EMBL/GenBank/DDBJ databases">
        <title>Draft Genome Sequence of Vibrio sp. strain OCN044, Isolated from a Healthy Coral at Palmyra Atoll.</title>
        <authorList>
            <person name="Videau P."/>
            <person name="Loughran R."/>
            <person name="Esquivel A."/>
            <person name="Deadmond M."/>
            <person name="Paddock B.E."/>
            <person name="Saw J.H."/>
            <person name="Ushijima B."/>
        </authorList>
    </citation>
    <scope>NUCLEOTIDE SEQUENCE [LARGE SCALE GENOMIC DNA]</scope>
    <source>
        <strain evidence="2 3">OCN044</strain>
    </source>
</reference>
<accession>A0A6L8LXS6</accession>
<proteinExistence type="predicted"/>
<evidence type="ECO:0000259" key="1">
    <source>
        <dbReference type="Pfam" id="PF13454"/>
    </source>
</evidence>
<dbReference type="PANTHER" id="PTHR40254:SF1">
    <property type="entry name" value="BLR0577 PROTEIN"/>
    <property type="match status" value="1"/>
</dbReference>
<dbReference type="InterPro" id="IPR036188">
    <property type="entry name" value="FAD/NAD-bd_sf"/>
</dbReference>